<evidence type="ECO:0000256" key="5">
    <source>
        <dbReference type="ARBA" id="ARBA00022692"/>
    </source>
</evidence>
<evidence type="ECO:0000313" key="15">
    <source>
        <dbReference type="Proteomes" id="UP000182836"/>
    </source>
</evidence>
<evidence type="ECO:0000256" key="9">
    <source>
        <dbReference type="ARBA" id="ARBA00073179"/>
    </source>
</evidence>
<protein>
    <recommendedName>
        <fullName evidence="9">Manganese transport system membrane protein MntC</fullName>
    </recommendedName>
</protein>
<sequence length="321" mass="34021">MDFLLSLIQDPNARWVIAGCFLLGISSGVLGCFAFLRKQSLMGDVIAHAALPGICLAFILQGEKNTVLFMLGALGTGLLGTWCVHSIVRHSRIKSDTALGIVLSVFFGFGTVLLTGIAQTGAANQSGLDAFLFGKAASLVQADVSMMAVTAGILLFLVLLLFKEFKLLCFDSNFGRGLGFPMGILDAMVMLMIVLTVVIGLQAVGVVLMSAMLIIPPLAARYWTEKLSHMVIISGIFGAIAGVLGTIISGLVPKLSTGPVIVLAAAALFLFSMLAAPRRGLIFRQVERVKVRRRVAEERISREAEQVHLPYGGAVSKGGDA</sequence>
<dbReference type="InterPro" id="IPR001626">
    <property type="entry name" value="ABC_TroCD"/>
</dbReference>
<evidence type="ECO:0000256" key="4">
    <source>
        <dbReference type="ARBA" id="ARBA00022475"/>
    </source>
</evidence>
<gene>
    <name evidence="12" type="ORF">AF333_19215</name>
    <name evidence="13" type="ORF">SAMN04487909_12073</name>
</gene>
<reference evidence="13 15" key="2">
    <citation type="submission" date="2016-10" db="EMBL/GenBank/DDBJ databases">
        <authorList>
            <person name="de Groot N.N."/>
        </authorList>
    </citation>
    <scope>NUCLEOTIDE SEQUENCE [LARGE SCALE GENOMIC DNA]</scope>
    <source>
        <strain evidence="13 15">DSM 2895</strain>
    </source>
</reference>
<feature type="transmembrane region" description="Helical" evidence="11">
    <location>
        <begin position="97"/>
        <end position="118"/>
    </location>
</feature>
<dbReference type="SUPFAM" id="SSF81345">
    <property type="entry name" value="ABC transporter involved in vitamin B12 uptake, BtuC"/>
    <property type="match status" value="1"/>
</dbReference>
<dbReference type="Proteomes" id="UP000037269">
    <property type="component" value="Unassembled WGS sequence"/>
</dbReference>
<keyword evidence="14" id="KW-1185">Reference proteome</keyword>
<dbReference type="GO" id="GO:0043190">
    <property type="term" value="C:ATP-binding cassette (ABC) transporter complex"/>
    <property type="evidence" value="ECO:0007669"/>
    <property type="project" value="InterPro"/>
</dbReference>
<dbReference type="Gene3D" id="1.10.3470.10">
    <property type="entry name" value="ABC transporter involved in vitamin B12 uptake, BtuC"/>
    <property type="match status" value="1"/>
</dbReference>
<dbReference type="Pfam" id="PF00950">
    <property type="entry name" value="ABC-3"/>
    <property type="match status" value="1"/>
</dbReference>
<dbReference type="Proteomes" id="UP000182836">
    <property type="component" value="Unassembled WGS sequence"/>
</dbReference>
<dbReference type="EMBL" id="FNED01000020">
    <property type="protein sequence ID" value="SDJ54893.1"/>
    <property type="molecule type" value="Genomic_DNA"/>
</dbReference>
<keyword evidence="3 10" id="KW-0813">Transport</keyword>
<evidence type="ECO:0000256" key="10">
    <source>
        <dbReference type="RuleBase" id="RU003943"/>
    </source>
</evidence>
<comment type="subcellular location">
    <subcellularLocation>
        <location evidence="1 10">Cell membrane</location>
        <topology evidence="1 10">Multi-pass membrane protein</topology>
    </subcellularLocation>
</comment>
<comment type="function">
    <text evidence="8">This protein is probably a component of a manganese permease, a binding protein-dependent, ATP-driven transport system.</text>
</comment>
<dbReference type="GO" id="GO:0010043">
    <property type="term" value="P:response to zinc ion"/>
    <property type="evidence" value="ECO:0007669"/>
    <property type="project" value="TreeGrafter"/>
</dbReference>
<dbReference type="GeneID" id="42307284"/>
<dbReference type="AlphaFoldDB" id="A0A0M0H5B5"/>
<feature type="transmembrane region" description="Helical" evidence="11">
    <location>
        <begin position="258"/>
        <end position="276"/>
    </location>
</feature>
<keyword evidence="5 10" id="KW-0812">Transmembrane</keyword>
<dbReference type="PATRIC" id="fig|47500.9.peg.5468"/>
<proteinExistence type="inferred from homology"/>
<feature type="transmembrane region" description="Helical" evidence="11">
    <location>
        <begin position="15"/>
        <end position="36"/>
    </location>
</feature>
<dbReference type="RefSeq" id="WP_043063380.1">
    <property type="nucleotide sequence ID" value="NZ_BJOA01000180.1"/>
</dbReference>
<dbReference type="STRING" id="47500.AF333_19215"/>
<feature type="transmembrane region" description="Helical" evidence="11">
    <location>
        <begin position="199"/>
        <end position="219"/>
    </location>
</feature>
<dbReference type="OrthoDB" id="9788905at2"/>
<dbReference type="PANTHER" id="PTHR30477:SF3">
    <property type="entry name" value="METAL TRANSPORT SYSTEM MEMBRANE PROTEIN CT_069-RELATED"/>
    <property type="match status" value="1"/>
</dbReference>
<evidence type="ECO:0000256" key="11">
    <source>
        <dbReference type="SAM" id="Phobius"/>
    </source>
</evidence>
<name>A0A0M0H5B5_ANEMI</name>
<dbReference type="FunFam" id="1.10.3470.10:FF:000003">
    <property type="entry name" value="Iron ABC transporter permease SitD"/>
    <property type="match status" value="1"/>
</dbReference>
<evidence type="ECO:0000256" key="8">
    <source>
        <dbReference type="ARBA" id="ARBA00057828"/>
    </source>
</evidence>
<dbReference type="GO" id="GO:0055085">
    <property type="term" value="P:transmembrane transport"/>
    <property type="evidence" value="ECO:0007669"/>
    <property type="project" value="InterPro"/>
</dbReference>
<evidence type="ECO:0000256" key="1">
    <source>
        <dbReference type="ARBA" id="ARBA00004651"/>
    </source>
</evidence>
<evidence type="ECO:0000313" key="12">
    <source>
        <dbReference type="EMBL" id="KON97283.1"/>
    </source>
</evidence>
<organism evidence="12 14">
    <name type="scientific">Aneurinibacillus migulanus</name>
    <name type="common">Bacillus migulanus</name>
    <dbReference type="NCBI Taxonomy" id="47500"/>
    <lineage>
        <taxon>Bacteria</taxon>
        <taxon>Bacillati</taxon>
        <taxon>Bacillota</taxon>
        <taxon>Bacilli</taxon>
        <taxon>Bacillales</taxon>
        <taxon>Paenibacillaceae</taxon>
        <taxon>Aneurinibacillus group</taxon>
        <taxon>Aneurinibacillus</taxon>
    </lineage>
</organism>
<evidence type="ECO:0000313" key="13">
    <source>
        <dbReference type="EMBL" id="SDJ54893.1"/>
    </source>
</evidence>
<evidence type="ECO:0000256" key="2">
    <source>
        <dbReference type="ARBA" id="ARBA00008034"/>
    </source>
</evidence>
<feature type="transmembrane region" description="Helical" evidence="11">
    <location>
        <begin position="231"/>
        <end position="252"/>
    </location>
</feature>
<feature type="transmembrane region" description="Helical" evidence="11">
    <location>
        <begin position="138"/>
        <end position="162"/>
    </location>
</feature>
<dbReference type="PANTHER" id="PTHR30477">
    <property type="entry name" value="ABC-TRANSPORTER METAL-BINDING PROTEIN"/>
    <property type="match status" value="1"/>
</dbReference>
<evidence type="ECO:0000256" key="7">
    <source>
        <dbReference type="ARBA" id="ARBA00023136"/>
    </source>
</evidence>
<dbReference type="InterPro" id="IPR037294">
    <property type="entry name" value="ABC_BtuC-like"/>
</dbReference>
<accession>A0A0M0H5B5</accession>
<reference evidence="12 14" key="1">
    <citation type="submission" date="2015-07" db="EMBL/GenBank/DDBJ databases">
        <title>Fjat-14205 dsm 2895.</title>
        <authorList>
            <person name="Liu B."/>
            <person name="Wang J."/>
            <person name="Zhu Y."/>
            <person name="Liu G."/>
            <person name="Chen Q."/>
            <person name="Chen Z."/>
            <person name="Lan J."/>
            <person name="Che J."/>
            <person name="Ge C."/>
            <person name="Shi H."/>
            <person name="Pan Z."/>
            <person name="Liu X."/>
        </authorList>
    </citation>
    <scope>NUCLEOTIDE SEQUENCE [LARGE SCALE GENOMIC DNA]</scope>
    <source>
        <strain evidence="12 14">DSM 2895</strain>
    </source>
</reference>
<dbReference type="EMBL" id="LGUG01000004">
    <property type="protein sequence ID" value="KON97283.1"/>
    <property type="molecule type" value="Genomic_DNA"/>
</dbReference>
<comment type="similarity">
    <text evidence="2 10">Belongs to the ABC-3 integral membrane protein family.</text>
</comment>
<evidence type="ECO:0000256" key="3">
    <source>
        <dbReference type="ARBA" id="ARBA00022448"/>
    </source>
</evidence>
<keyword evidence="6 11" id="KW-1133">Transmembrane helix</keyword>
<evidence type="ECO:0000313" key="14">
    <source>
        <dbReference type="Proteomes" id="UP000037269"/>
    </source>
</evidence>
<keyword evidence="7 11" id="KW-0472">Membrane</keyword>
<dbReference type="GO" id="GO:0071281">
    <property type="term" value="P:cellular response to iron ion"/>
    <property type="evidence" value="ECO:0007669"/>
    <property type="project" value="UniProtKB-ARBA"/>
</dbReference>
<keyword evidence="4" id="KW-1003">Cell membrane</keyword>
<feature type="transmembrane region" description="Helical" evidence="11">
    <location>
        <begin position="66"/>
        <end position="85"/>
    </location>
</feature>
<dbReference type="CDD" id="cd06550">
    <property type="entry name" value="TM_ABC_iron-siderophores_like"/>
    <property type="match status" value="1"/>
</dbReference>
<feature type="transmembrane region" description="Helical" evidence="11">
    <location>
        <begin position="41"/>
        <end position="60"/>
    </location>
</feature>
<evidence type="ECO:0000256" key="6">
    <source>
        <dbReference type="ARBA" id="ARBA00022989"/>
    </source>
</evidence>